<comment type="similarity">
    <text evidence="2 9">Belongs to the uroporphyrinogen-III synthase family.</text>
</comment>
<dbReference type="Proteomes" id="UP000054262">
    <property type="component" value="Unassembled WGS sequence"/>
</dbReference>
<dbReference type="SUPFAM" id="SSF69618">
    <property type="entry name" value="HemD-like"/>
    <property type="match status" value="1"/>
</dbReference>
<comment type="function">
    <text evidence="6 9">Catalyzes cyclization of the linear tetrapyrrole, hydroxymethylbilane, to the macrocyclic uroporphyrinogen III.</text>
</comment>
<dbReference type="InterPro" id="IPR003754">
    <property type="entry name" value="4pyrrol_synth_uPrphyn_synth"/>
</dbReference>
<proteinExistence type="inferred from homology"/>
<dbReference type="InterPro" id="IPR039793">
    <property type="entry name" value="UROS/Hem4"/>
</dbReference>
<comment type="pathway">
    <text evidence="1 9">Porphyrin-containing compound metabolism; protoporphyrin-IX biosynthesis; coproporphyrinogen-III from 5-aminolevulinate: step 3/4.</text>
</comment>
<dbReference type="Gene3D" id="3.40.50.10090">
    <property type="match status" value="2"/>
</dbReference>
<comment type="catalytic activity">
    <reaction evidence="8 9">
        <text>hydroxymethylbilane = uroporphyrinogen III + H2O</text>
        <dbReference type="Rhea" id="RHEA:18965"/>
        <dbReference type="ChEBI" id="CHEBI:15377"/>
        <dbReference type="ChEBI" id="CHEBI:57308"/>
        <dbReference type="ChEBI" id="CHEBI:57845"/>
        <dbReference type="EC" id="4.2.1.75"/>
    </reaction>
</comment>
<dbReference type="InterPro" id="IPR036108">
    <property type="entry name" value="4pyrrol_syn_uPrphyn_synt_sf"/>
</dbReference>
<accession>A0P4V0</accession>
<keyword evidence="11" id="KW-0489">Methyltransferase</keyword>
<dbReference type="PANTHER" id="PTHR38042">
    <property type="entry name" value="UROPORPHYRINOGEN-III SYNTHASE, CHLOROPLASTIC"/>
    <property type="match status" value="1"/>
</dbReference>
<comment type="caution">
    <text evidence="11">The sequence shown here is derived from an EMBL/GenBank/DDBJ whole genome shotgun (WGS) entry which is preliminary data.</text>
</comment>
<evidence type="ECO:0000256" key="8">
    <source>
        <dbReference type="ARBA" id="ARBA00048617"/>
    </source>
</evidence>
<evidence type="ECO:0000313" key="12">
    <source>
        <dbReference type="Proteomes" id="UP000054262"/>
    </source>
</evidence>
<name>A0P4V0_9PROT</name>
<keyword evidence="11" id="KW-0808">Transferase</keyword>
<dbReference type="AlphaFoldDB" id="A0P4V0"/>
<reference evidence="11 12" key="1">
    <citation type="submission" date="2006-11" db="EMBL/GenBank/DDBJ databases">
        <authorList>
            <person name="Giovannoni S."/>
            <person name="Vergin K."/>
            <person name="Ferriera S."/>
            <person name="Johnson J."/>
            <person name="Kravitz S."/>
            <person name="Beeson K."/>
            <person name="Sutton G."/>
            <person name="Rogers Y.-H."/>
            <person name="Friedman R."/>
            <person name="Frazier M."/>
            <person name="Venter J.C."/>
        </authorList>
    </citation>
    <scope>NUCLEOTIDE SEQUENCE [LARGE SCALE GENOMIC DNA]</scope>
    <source>
        <strain evidence="11 12">HTCC2181</strain>
    </source>
</reference>
<organism evidence="11 12">
    <name type="scientific">Methylophilales bacterium HTCC2181</name>
    <dbReference type="NCBI Taxonomy" id="383631"/>
    <lineage>
        <taxon>Bacteria</taxon>
        <taxon>Pseudomonadati</taxon>
        <taxon>Pseudomonadota</taxon>
        <taxon>Betaproteobacteria</taxon>
        <taxon>Nitrosomonadales</taxon>
        <taxon>OM43 clade</taxon>
    </lineage>
</organism>
<dbReference type="PANTHER" id="PTHR38042:SF1">
    <property type="entry name" value="UROPORPHYRINOGEN-III SYNTHASE, CHLOROPLASTIC"/>
    <property type="match status" value="1"/>
</dbReference>
<dbReference type="GO" id="GO:0006780">
    <property type="term" value="P:uroporphyrinogen III biosynthetic process"/>
    <property type="evidence" value="ECO:0007669"/>
    <property type="project" value="UniProtKB-UniRule"/>
</dbReference>
<sequence length="247" mass="28885">MKDVALISTRPVRKEISPTFYEENNVTFLPFPLTEILPLKEYEEFDLILQNLSSYHHLIFISTNAVDFFVARMNFYHITLPSSLIISCIGPSTKKLLQENFNTPVFYPRESFDSEHLLKSDIFSDIKNQKILIIRGIGGRETLRKGLEKKGGLITYGECYTRKYLQIDLEEVRKSTYEFNRIFMLITSYESAKKFMQHNITDHLGWLKSIHVIVNHIRLKNELNIFSNITITEDLSNDSILRILKKN</sequence>
<keyword evidence="5 9" id="KW-0627">Porphyrin biosynthesis</keyword>
<dbReference type="EMBL" id="AAUX01000001">
    <property type="protein sequence ID" value="EAV46560.1"/>
    <property type="molecule type" value="Genomic_DNA"/>
</dbReference>
<feature type="domain" description="Tetrapyrrole biosynthesis uroporphyrinogen III synthase" evidence="10">
    <location>
        <begin position="23"/>
        <end position="214"/>
    </location>
</feature>
<protein>
    <recommendedName>
        <fullName evidence="7 9">Uroporphyrinogen-III synthase</fullName>
        <ecNumber evidence="3 9">4.2.1.75</ecNumber>
    </recommendedName>
</protein>
<evidence type="ECO:0000256" key="1">
    <source>
        <dbReference type="ARBA" id="ARBA00004772"/>
    </source>
</evidence>
<evidence type="ECO:0000256" key="2">
    <source>
        <dbReference type="ARBA" id="ARBA00008133"/>
    </source>
</evidence>
<dbReference type="GO" id="GO:0004852">
    <property type="term" value="F:uroporphyrinogen-III synthase activity"/>
    <property type="evidence" value="ECO:0007669"/>
    <property type="project" value="UniProtKB-UniRule"/>
</dbReference>
<dbReference type="EC" id="4.2.1.75" evidence="3 9"/>
<dbReference type="CDD" id="cd06578">
    <property type="entry name" value="HemD"/>
    <property type="match status" value="1"/>
</dbReference>
<dbReference type="GO" id="GO:0006782">
    <property type="term" value="P:protoporphyrinogen IX biosynthetic process"/>
    <property type="evidence" value="ECO:0007669"/>
    <property type="project" value="UniProtKB-UniRule"/>
</dbReference>
<dbReference type="OrthoDB" id="9787650at2"/>
<evidence type="ECO:0000313" key="11">
    <source>
        <dbReference type="EMBL" id="EAV46560.1"/>
    </source>
</evidence>
<evidence type="ECO:0000256" key="5">
    <source>
        <dbReference type="ARBA" id="ARBA00023244"/>
    </source>
</evidence>
<gene>
    <name evidence="11" type="ORF">MB2181_00765</name>
</gene>
<evidence type="ECO:0000256" key="9">
    <source>
        <dbReference type="RuleBase" id="RU366031"/>
    </source>
</evidence>
<evidence type="ECO:0000256" key="6">
    <source>
        <dbReference type="ARBA" id="ARBA00037589"/>
    </source>
</evidence>
<evidence type="ECO:0000256" key="3">
    <source>
        <dbReference type="ARBA" id="ARBA00013109"/>
    </source>
</evidence>
<dbReference type="Pfam" id="PF02602">
    <property type="entry name" value="HEM4"/>
    <property type="match status" value="1"/>
</dbReference>
<keyword evidence="12" id="KW-1185">Reference proteome</keyword>
<dbReference type="GO" id="GO:0008168">
    <property type="term" value="F:methyltransferase activity"/>
    <property type="evidence" value="ECO:0007669"/>
    <property type="project" value="UniProtKB-KW"/>
</dbReference>
<evidence type="ECO:0000256" key="4">
    <source>
        <dbReference type="ARBA" id="ARBA00023239"/>
    </source>
</evidence>
<evidence type="ECO:0000256" key="7">
    <source>
        <dbReference type="ARBA" id="ARBA00040167"/>
    </source>
</evidence>
<dbReference type="GO" id="GO:0032259">
    <property type="term" value="P:methylation"/>
    <property type="evidence" value="ECO:0007669"/>
    <property type="project" value="UniProtKB-KW"/>
</dbReference>
<keyword evidence="4 9" id="KW-0456">Lyase</keyword>
<evidence type="ECO:0000259" key="10">
    <source>
        <dbReference type="Pfam" id="PF02602"/>
    </source>
</evidence>